<feature type="compositionally biased region" description="Polar residues" evidence="1">
    <location>
        <begin position="1"/>
        <end position="10"/>
    </location>
</feature>
<dbReference type="AlphaFoldDB" id="A0A922CV93"/>
<sequence length="93" mass="11058">MQVTPTTTDNFEIKPPTHKKMRKRKANKKKKAKETETDKQELKKKKKHKKKDGRRFVKTMVRERDGEYNASSSIENGDRRKPVDIIVHIKMHD</sequence>
<reference evidence="2" key="1">
    <citation type="journal article" date="2016" name="Insect Biochem. Mol. Biol.">
        <title>Multifaceted biological insights from a draft genome sequence of the tobacco hornworm moth, Manduca sexta.</title>
        <authorList>
            <person name="Kanost M.R."/>
            <person name="Arrese E.L."/>
            <person name="Cao X."/>
            <person name="Chen Y.R."/>
            <person name="Chellapilla S."/>
            <person name="Goldsmith M.R."/>
            <person name="Grosse-Wilde E."/>
            <person name="Heckel D.G."/>
            <person name="Herndon N."/>
            <person name="Jiang H."/>
            <person name="Papanicolaou A."/>
            <person name="Qu J."/>
            <person name="Soulages J.L."/>
            <person name="Vogel H."/>
            <person name="Walters J."/>
            <person name="Waterhouse R.M."/>
            <person name="Ahn S.J."/>
            <person name="Almeida F.C."/>
            <person name="An C."/>
            <person name="Aqrawi P."/>
            <person name="Bretschneider A."/>
            <person name="Bryant W.B."/>
            <person name="Bucks S."/>
            <person name="Chao H."/>
            <person name="Chevignon G."/>
            <person name="Christen J.M."/>
            <person name="Clarke D.F."/>
            <person name="Dittmer N.T."/>
            <person name="Ferguson L.C.F."/>
            <person name="Garavelou S."/>
            <person name="Gordon K.H.J."/>
            <person name="Gunaratna R.T."/>
            <person name="Han Y."/>
            <person name="Hauser F."/>
            <person name="He Y."/>
            <person name="Heidel-Fischer H."/>
            <person name="Hirsh A."/>
            <person name="Hu Y."/>
            <person name="Jiang H."/>
            <person name="Kalra D."/>
            <person name="Klinner C."/>
            <person name="Konig C."/>
            <person name="Kovar C."/>
            <person name="Kroll A.R."/>
            <person name="Kuwar S.S."/>
            <person name="Lee S.L."/>
            <person name="Lehman R."/>
            <person name="Li K."/>
            <person name="Li Z."/>
            <person name="Liang H."/>
            <person name="Lovelace S."/>
            <person name="Lu Z."/>
            <person name="Mansfield J.H."/>
            <person name="McCulloch K.J."/>
            <person name="Mathew T."/>
            <person name="Morton B."/>
            <person name="Muzny D.M."/>
            <person name="Neunemann D."/>
            <person name="Ongeri F."/>
            <person name="Pauchet Y."/>
            <person name="Pu L.L."/>
            <person name="Pyrousis I."/>
            <person name="Rao X.J."/>
            <person name="Redding A."/>
            <person name="Roesel C."/>
            <person name="Sanchez-Gracia A."/>
            <person name="Schaack S."/>
            <person name="Shukla A."/>
            <person name="Tetreau G."/>
            <person name="Wang Y."/>
            <person name="Xiong G.H."/>
            <person name="Traut W."/>
            <person name="Walsh T.K."/>
            <person name="Worley K.C."/>
            <person name="Wu D."/>
            <person name="Wu W."/>
            <person name="Wu Y.Q."/>
            <person name="Zhang X."/>
            <person name="Zou Z."/>
            <person name="Zucker H."/>
            <person name="Briscoe A.D."/>
            <person name="Burmester T."/>
            <person name="Clem R.J."/>
            <person name="Feyereisen R."/>
            <person name="Grimmelikhuijzen C.J.P."/>
            <person name="Hamodrakas S.J."/>
            <person name="Hansson B.S."/>
            <person name="Huguet E."/>
            <person name="Jermiin L.S."/>
            <person name="Lan Q."/>
            <person name="Lehman H.K."/>
            <person name="Lorenzen M."/>
            <person name="Merzendorfer H."/>
            <person name="Michalopoulos I."/>
            <person name="Morton D.B."/>
            <person name="Muthukrishnan S."/>
            <person name="Oakeshott J.G."/>
            <person name="Palmer W."/>
            <person name="Park Y."/>
            <person name="Passarelli A.L."/>
            <person name="Rozas J."/>
            <person name="Schwartz L.M."/>
            <person name="Smith W."/>
            <person name="Southgate A."/>
            <person name="Vilcinskas A."/>
            <person name="Vogt R."/>
            <person name="Wang P."/>
            <person name="Werren J."/>
            <person name="Yu X.Q."/>
            <person name="Zhou J.J."/>
            <person name="Brown S.J."/>
            <person name="Scherer S.E."/>
            <person name="Richards S."/>
            <person name="Blissard G.W."/>
        </authorList>
    </citation>
    <scope>NUCLEOTIDE SEQUENCE</scope>
</reference>
<gene>
    <name evidence="2" type="ORF">O3G_MSEX011360</name>
</gene>
<dbReference type="Proteomes" id="UP000791440">
    <property type="component" value="Unassembled WGS sequence"/>
</dbReference>
<keyword evidence="3" id="KW-1185">Reference proteome</keyword>
<name>A0A922CV93_MANSE</name>
<feature type="region of interest" description="Disordered" evidence="1">
    <location>
        <begin position="1"/>
        <end position="79"/>
    </location>
</feature>
<organism evidence="2 3">
    <name type="scientific">Manduca sexta</name>
    <name type="common">Tobacco hawkmoth</name>
    <name type="synonym">Tobacco hornworm</name>
    <dbReference type="NCBI Taxonomy" id="7130"/>
    <lineage>
        <taxon>Eukaryota</taxon>
        <taxon>Metazoa</taxon>
        <taxon>Ecdysozoa</taxon>
        <taxon>Arthropoda</taxon>
        <taxon>Hexapoda</taxon>
        <taxon>Insecta</taxon>
        <taxon>Pterygota</taxon>
        <taxon>Neoptera</taxon>
        <taxon>Endopterygota</taxon>
        <taxon>Lepidoptera</taxon>
        <taxon>Glossata</taxon>
        <taxon>Ditrysia</taxon>
        <taxon>Bombycoidea</taxon>
        <taxon>Sphingidae</taxon>
        <taxon>Sphinginae</taxon>
        <taxon>Sphingini</taxon>
        <taxon>Manduca</taxon>
    </lineage>
</organism>
<evidence type="ECO:0000313" key="2">
    <source>
        <dbReference type="EMBL" id="KAG6459411.1"/>
    </source>
</evidence>
<comment type="caution">
    <text evidence="2">The sequence shown here is derived from an EMBL/GenBank/DDBJ whole genome shotgun (WGS) entry which is preliminary data.</text>
</comment>
<feature type="compositionally biased region" description="Basic residues" evidence="1">
    <location>
        <begin position="42"/>
        <end position="57"/>
    </location>
</feature>
<feature type="compositionally biased region" description="Basic residues" evidence="1">
    <location>
        <begin position="16"/>
        <end position="32"/>
    </location>
</feature>
<protein>
    <submittedName>
        <fullName evidence="2">Uncharacterized protein</fullName>
    </submittedName>
</protein>
<proteinExistence type="predicted"/>
<evidence type="ECO:0000256" key="1">
    <source>
        <dbReference type="SAM" id="MobiDB-lite"/>
    </source>
</evidence>
<reference evidence="2" key="2">
    <citation type="submission" date="2020-12" db="EMBL/GenBank/DDBJ databases">
        <authorList>
            <person name="Kanost M."/>
        </authorList>
    </citation>
    <scope>NUCLEOTIDE SEQUENCE</scope>
</reference>
<dbReference type="EMBL" id="JH668621">
    <property type="protein sequence ID" value="KAG6459411.1"/>
    <property type="molecule type" value="Genomic_DNA"/>
</dbReference>
<accession>A0A922CV93</accession>
<evidence type="ECO:0000313" key="3">
    <source>
        <dbReference type="Proteomes" id="UP000791440"/>
    </source>
</evidence>